<feature type="region of interest" description="Disordered" evidence="1">
    <location>
        <begin position="1"/>
        <end position="22"/>
    </location>
</feature>
<protein>
    <submittedName>
        <fullName evidence="2">Uncharacterized protein</fullName>
    </submittedName>
</protein>
<comment type="caution">
    <text evidence="2">The sequence shown here is derived from an EMBL/GenBank/DDBJ whole genome shotgun (WGS) entry which is preliminary data.</text>
</comment>
<evidence type="ECO:0000313" key="3">
    <source>
        <dbReference type="Proteomes" id="UP001589870"/>
    </source>
</evidence>
<feature type="compositionally biased region" description="Basic and acidic residues" evidence="1">
    <location>
        <begin position="1"/>
        <end position="19"/>
    </location>
</feature>
<dbReference type="Proteomes" id="UP001589870">
    <property type="component" value="Unassembled WGS sequence"/>
</dbReference>
<dbReference type="RefSeq" id="WP_394303122.1">
    <property type="nucleotide sequence ID" value="NZ_JBHMQT010000050.1"/>
</dbReference>
<name>A0ABV6UA92_9ACTN</name>
<reference evidence="2 3" key="1">
    <citation type="submission" date="2024-09" db="EMBL/GenBank/DDBJ databases">
        <authorList>
            <person name="Sun Q."/>
            <person name="Mori K."/>
        </authorList>
    </citation>
    <scope>NUCLEOTIDE SEQUENCE [LARGE SCALE GENOMIC DNA]</scope>
    <source>
        <strain evidence="2 3">TBRC 1851</strain>
    </source>
</reference>
<accession>A0ABV6UA92</accession>
<keyword evidence="3" id="KW-1185">Reference proteome</keyword>
<dbReference type="EMBL" id="JBHMQT010000050">
    <property type="protein sequence ID" value="MFC0865081.1"/>
    <property type="molecule type" value="Genomic_DNA"/>
</dbReference>
<sequence length="184" mass="20648">MDGFQPRDEMERLHGRPVREGTPSRLSSFVVEVIGNLNAYASRIRVALAAGVEFAAQGQSDAEELSESNVPVWFSAACREQAPALDSWPEVLEGRRRYIEHCGEEPWDLQDWLWEFASGTRQWSWWDVTAAGGSIAQIWLDSNYEPNFQADDVRWLAYASGARAVVGPIFLPSSLWEGQMSLGL</sequence>
<evidence type="ECO:0000256" key="1">
    <source>
        <dbReference type="SAM" id="MobiDB-lite"/>
    </source>
</evidence>
<gene>
    <name evidence="2" type="ORF">ACFHYQ_22570</name>
</gene>
<proteinExistence type="predicted"/>
<evidence type="ECO:0000313" key="2">
    <source>
        <dbReference type="EMBL" id="MFC0865081.1"/>
    </source>
</evidence>
<organism evidence="2 3">
    <name type="scientific">Sphaerimonospora cavernae</name>
    <dbReference type="NCBI Taxonomy" id="1740611"/>
    <lineage>
        <taxon>Bacteria</taxon>
        <taxon>Bacillati</taxon>
        <taxon>Actinomycetota</taxon>
        <taxon>Actinomycetes</taxon>
        <taxon>Streptosporangiales</taxon>
        <taxon>Streptosporangiaceae</taxon>
        <taxon>Sphaerimonospora</taxon>
    </lineage>
</organism>